<sequence>MADNNRDVSLQVSATTIGSEKIRDLAKDVHDLAKQGGDAAPEFKRLGDELDKLADQNDAIDTFTRMKDAVDTLAVDQEKAKDAAAALGNELTTLSGTNEKFVVSEQEAVEAVRAARRDIAEKREALALLKLDTDDTGKTTAEYRLRVVELSKAIIEARGTLREKRDALDAAKQAARDAGEAEANLAAQSKLANAEVNAATRELTRRTAALNESRDALQATGIATDDVARAQADLGRAYAETVAAIERQQAAIVAQRQAQAEATAQARAAMEAEDRLTSLQINNRYRLEAAAREQLEAERKQYAEAERLAKQAADARIAAEQRYQQFVQSSAQARKALDEAFATTGVRSAQAVTTEINRINAALHTLANDATVSGAEFDRAFAAGQRRIESLKNSLNEASDAAQKTGTAGRLVSSMLGQLAGAYGAFELSKKFLDANTQLESMRRTLAITTGSLQEAARQIEFLRVTANNSGIAIGEISESYKRFSVSMQQAGIASEATERVFGSVIRATGQMGQGSERASLALEALSQIAGKQVVSLEELRQQLGDSLPGALKVVADGMGLSVKQLTAMTEAGQIMAADMLPALADQLTKTIAKGTEQVEGFSATWARFKNLMTEASTTIGDTGALTVLTAALRAAGVVAGSVAMGVSTTLDVVFTGVKQLATLTAGVVHGDLKGAVSEAGVLFDQMIDRQAKLGRAIGEMAGGGDQAAAAQRGAGAAAQQAGSQAQAAAAGVNANAQAHGAAAAAATGNAQAQQGAGAAATTAGTQATGAAQGWYAIQAAYIDVNKTAEQNTLIAEKLAQAKKHEGEASVQLAQIGGNEIEMRQAAVRAAQGDEQSLRTLALARQQEVIYLKAQAESLIIAAGGSEKLRDDQREQIKVLNDLIDKKTAEAERSKVAADSAQVETVERRAAAETYKDNAARLAELKTAAETAASELARMRSQEVDTAESHANVARAAQDAAYAEGLYRDALSDTAAAAERKIAVLRQNASETDIASRASLAYLKTQEQEAQMYGRVAEAQGYQIRQKQVQIQMVRDHIAAVEAETRQTIAAAEADRAALDAAGQLNPAKQQEIELRIRNAQAKLQEAQAGEQQIRQLQNEIDAIRMRNDVVQEGTRQASSTGGGGQVGGRQLQASQNDALMNLADRQTRGTLAADDLKTAQAAFEAADFNRRVMQQYSGQGVYSLEGIRSINAAYNQARNILETVQGLQAKKDTGGAPRAAGTKTVNINLNGRSTPVNVASDGDATALTGVMRQLESLQGRSNA</sequence>
<feature type="coiled-coil region" evidence="1">
    <location>
        <begin position="1070"/>
        <end position="1114"/>
    </location>
</feature>
<feature type="domain" description="Tape measure protein N-terminal" evidence="2">
    <location>
        <begin position="431"/>
        <end position="617"/>
    </location>
</feature>
<protein>
    <submittedName>
        <fullName evidence="3">Tape measure protein</fullName>
    </submittedName>
</protein>
<evidence type="ECO:0000313" key="4">
    <source>
        <dbReference type="EMBL" id="SPC17395.1"/>
    </source>
</evidence>
<name>A0A976BFT2_9BURK</name>
<dbReference type="Proteomes" id="UP000623307">
    <property type="component" value="Chromosome 2"/>
</dbReference>
<reference evidence="3 6" key="2">
    <citation type="submission" date="2021-02" db="EMBL/GenBank/DDBJ databases">
        <title>Complete Genome Sequence of Cupriavidus oxalaticus Strain Ox1, a Soil Oxalate-Degrading Species.</title>
        <authorList>
            <person name="Palmieri F."/>
            <person name="Udriet P."/>
            <person name="Deuasquier M."/>
            <person name="Beaudoing E."/>
            <person name="Johnson S.L."/>
            <person name="Davenport K.W."/>
            <person name="Chain P.S."/>
            <person name="Bindschedler S."/>
            <person name="Junier P."/>
        </authorList>
    </citation>
    <scope>NUCLEOTIDE SEQUENCE [LARGE SCALE GENOMIC DNA]</scope>
    <source>
        <strain evidence="3 6">Ox1</strain>
    </source>
</reference>
<dbReference type="Proteomes" id="UP000256862">
    <property type="component" value="Chromosome CO2235"/>
</dbReference>
<keyword evidence="1" id="KW-0175">Coiled coil</keyword>
<dbReference type="Pfam" id="PF20155">
    <property type="entry name" value="TMP_3"/>
    <property type="match status" value="1"/>
</dbReference>
<keyword evidence="6" id="KW-1185">Reference proteome</keyword>
<dbReference type="EMBL" id="OGUS01000131">
    <property type="protein sequence ID" value="SPC17395.1"/>
    <property type="molecule type" value="Genomic_DNA"/>
</dbReference>
<evidence type="ECO:0000256" key="1">
    <source>
        <dbReference type="SAM" id="Coils"/>
    </source>
</evidence>
<dbReference type="NCBIfam" id="TIGR02675">
    <property type="entry name" value="tape_meas_nterm"/>
    <property type="match status" value="1"/>
</dbReference>
<feature type="coiled-coil region" evidence="1">
    <location>
        <begin position="288"/>
        <end position="322"/>
    </location>
</feature>
<reference evidence="4 5" key="1">
    <citation type="submission" date="2018-01" db="EMBL/GenBank/DDBJ databases">
        <authorList>
            <person name="Clerissi C."/>
        </authorList>
    </citation>
    <scope>NUCLEOTIDE SEQUENCE [LARGE SCALE GENOMIC DNA]</scope>
    <source>
        <strain evidence="4">Cupriavidus oxalaticus LMG 2235</strain>
    </source>
</reference>
<dbReference type="AlphaFoldDB" id="A0A976BFT2"/>
<dbReference type="InterPro" id="IPR013491">
    <property type="entry name" value="Tape_meas_N"/>
</dbReference>
<dbReference type="OrthoDB" id="7063692at2"/>
<organism evidence="4 5">
    <name type="scientific">Cupriavidus oxalaticus</name>
    <dbReference type="NCBI Taxonomy" id="96344"/>
    <lineage>
        <taxon>Bacteria</taxon>
        <taxon>Pseudomonadati</taxon>
        <taxon>Pseudomonadota</taxon>
        <taxon>Betaproteobacteria</taxon>
        <taxon>Burkholderiales</taxon>
        <taxon>Burkholderiaceae</taxon>
        <taxon>Cupriavidus</taxon>
    </lineage>
</organism>
<dbReference type="EMBL" id="CP069812">
    <property type="protein sequence ID" value="QRQ95424.1"/>
    <property type="molecule type" value="Genomic_DNA"/>
</dbReference>
<evidence type="ECO:0000313" key="6">
    <source>
        <dbReference type="Proteomes" id="UP000623307"/>
    </source>
</evidence>
<gene>
    <name evidence="4" type="ORF">CO2235_90269</name>
    <name evidence="3" type="ORF">JTE92_18390</name>
</gene>
<accession>A0A976BFT2</accession>
<dbReference type="GeneID" id="303491524"/>
<evidence type="ECO:0000313" key="3">
    <source>
        <dbReference type="EMBL" id="QRQ95424.1"/>
    </source>
</evidence>
<proteinExistence type="predicted"/>
<dbReference type="RefSeq" id="WP_063238570.1">
    <property type="nucleotide sequence ID" value="NZ_CP069810.1"/>
</dbReference>
<evidence type="ECO:0000313" key="5">
    <source>
        <dbReference type="Proteomes" id="UP000256862"/>
    </source>
</evidence>
<evidence type="ECO:0000259" key="2">
    <source>
        <dbReference type="Pfam" id="PF20155"/>
    </source>
</evidence>